<evidence type="ECO:0000259" key="1">
    <source>
        <dbReference type="Pfam" id="PF00534"/>
    </source>
</evidence>
<feature type="domain" description="Glycosyltransferase subfamily 4-like N-terminal" evidence="2">
    <location>
        <begin position="14"/>
        <end position="169"/>
    </location>
</feature>
<dbReference type="Pfam" id="PF00534">
    <property type="entry name" value="Glycos_transf_1"/>
    <property type="match status" value="1"/>
</dbReference>
<evidence type="ECO:0000259" key="2">
    <source>
        <dbReference type="Pfam" id="PF13439"/>
    </source>
</evidence>
<evidence type="ECO:0000313" key="4">
    <source>
        <dbReference type="Proteomes" id="UP000023561"/>
    </source>
</evidence>
<accession>A0A023DB64</accession>
<name>A0A023DB64_9BACL</name>
<proteinExistence type="predicted"/>
<reference evidence="3 4" key="1">
    <citation type="submission" date="2014-04" db="EMBL/GenBank/DDBJ databases">
        <title>Whole genome shotgun sequence of Geobacillus caldoxylosilyticus NBRC 107762.</title>
        <authorList>
            <person name="Hosoyama A."/>
            <person name="Hosoyama Y."/>
            <person name="Katano-Makiyama Y."/>
            <person name="Tsuchikane K."/>
            <person name="Ohji S."/>
            <person name="Ichikawa N."/>
            <person name="Yamazoe A."/>
            <person name="Fujita N."/>
        </authorList>
    </citation>
    <scope>NUCLEOTIDE SEQUENCE [LARGE SCALE GENOMIC DNA]</scope>
    <source>
        <strain evidence="3 4">NBRC 107762</strain>
    </source>
</reference>
<dbReference type="SUPFAM" id="SSF53756">
    <property type="entry name" value="UDP-Glycosyltransferase/glycogen phosphorylase"/>
    <property type="match status" value="1"/>
</dbReference>
<dbReference type="Gene3D" id="3.40.50.2000">
    <property type="entry name" value="Glycogen Phosphorylase B"/>
    <property type="match status" value="2"/>
</dbReference>
<dbReference type="AlphaFoldDB" id="A0A023DB64"/>
<dbReference type="OrthoDB" id="179766at2"/>
<keyword evidence="3" id="KW-0808">Transferase</keyword>
<comment type="caution">
    <text evidence="3">The sequence shown here is derived from an EMBL/GenBank/DDBJ whole genome shotgun (WGS) entry which is preliminary data.</text>
</comment>
<sequence length="370" mass="43011">MKNILHMVVTSRLSGAEKIALLICRSLHENYNVTFVCGGDELNNVAREYNINSEIIDFNSNIPKILFGLKRIIKERNIHIVHAHDNRASLYAYLVKKIFLLDITIISHIHNCYPWLEYVSIYKLIDMLVRNRFDASITCGSVVNDYYLKNAKYAKRKKIYSISNFIDVAEIDASQKKEEINDILKKFNIDKSKTIFGFIGRLSEQKGLVPFINELAKYKSKFKDCIFLLVGSGEQEQHIRELINKLDMEEMFILTGYQKNVYSYYSIIDIFFLPSIYEGLPMVLLEAMALGKAIVSMNVGGISELIINEKNGILIESGNYNKFIEHLYHLKNDRKKIEKFQENSKAYVKEKFDVRTQIPKIERLYREVAK</sequence>
<dbReference type="EMBL" id="BAWO01000003">
    <property type="protein sequence ID" value="GAJ38352.1"/>
    <property type="molecule type" value="Genomic_DNA"/>
</dbReference>
<evidence type="ECO:0000313" key="3">
    <source>
        <dbReference type="EMBL" id="GAJ38352.1"/>
    </source>
</evidence>
<dbReference type="InterPro" id="IPR028098">
    <property type="entry name" value="Glyco_trans_4-like_N"/>
</dbReference>
<organism evidence="3 4">
    <name type="scientific">Parageobacillus caldoxylosilyticus NBRC 107762</name>
    <dbReference type="NCBI Taxonomy" id="1220594"/>
    <lineage>
        <taxon>Bacteria</taxon>
        <taxon>Bacillati</taxon>
        <taxon>Bacillota</taxon>
        <taxon>Bacilli</taxon>
        <taxon>Bacillales</taxon>
        <taxon>Anoxybacillaceae</taxon>
        <taxon>Saccharococcus</taxon>
    </lineage>
</organism>
<dbReference type="Pfam" id="PF13439">
    <property type="entry name" value="Glyco_transf_4"/>
    <property type="match status" value="1"/>
</dbReference>
<dbReference type="PANTHER" id="PTHR45947">
    <property type="entry name" value="SULFOQUINOVOSYL TRANSFERASE SQD2"/>
    <property type="match status" value="1"/>
</dbReference>
<dbReference type="PANTHER" id="PTHR45947:SF3">
    <property type="entry name" value="SULFOQUINOVOSYL TRANSFERASE SQD2"/>
    <property type="match status" value="1"/>
</dbReference>
<dbReference type="InterPro" id="IPR050194">
    <property type="entry name" value="Glycosyltransferase_grp1"/>
</dbReference>
<dbReference type="Proteomes" id="UP000023561">
    <property type="component" value="Unassembled WGS sequence"/>
</dbReference>
<dbReference type="GO" id="GO:0016757">
    <property type="term" value="F:glycosyltransferase activity"/>
    <property type="evidence" value="ECO:0007669"/>
    <property type="project" value="InterPro"/>
</dbReference>
<dbReference type="InterPro" id="IPR001296">
    <property type="entry name" value="Glyco_trans_1"/>
</dbReference>
<dbReference type="CDD" id="cd03811">
    <property type="entry name" value="GT4_GT28_WabH-like"/>
    <property type="match status" value="1"/>
</dbReference>
<gene>
    <name evidence="3" type="ORF">GCA01S_003_00180</name>
</gene>
<dbReference type="RefSeq" id="WP_042406658.1">
    <property type="nucleotide sequence ID" value="NZ_BAWO01000003.1"/>
</dbReference>
<feature type="domain" description="Glycosyl transferase family 1" evidence="1">
    <location>
        <begin position="182"/>
        <end position="345"/>
    </location>
</feature>
<keyword evidence="4" id="KW-1185">Reference proteome</keyword>
<protein>
    <submittedName>
        <fullName evidence="3">Putative glycosyltransferase</fullName>
    </submittedName>
</protein>